<evidence type="ECO:0000313" key="3">
    <source>
        <dbReference type="Proteomes" id="UP000297595"/>
    </source>
</evidence>
<sequence length="149" mass="17426">MRPVEYHVKTCKKKYLNWNSYNVNGIIPSSSSSSSLLANILNHHHHHHQTKILPNPHFTSSTDPINPQARITTTTPTLTFTSKATIPKTYNISLYLNLAYACLTKKKRSRRTIRRIVKEEEENQKNSQKRDHTEYTRSSQTQIPRRRAW</sequence>
<protein>
    <submittedName>
        <fullName evidence="2">Uncharacterized protein</fullName>
    </submittedName>
</protein>
<dbReference type="EMBL" id="SOZJ01000001">
    <property type="protein sequence ID" value="TGJ74124.1"/>
    <property type="molecule type" value="Genomic_DNA"/>
</dbReference>
<gene>
    <name evidence="2" type="ORF">EYR41_001165</name>
</gene>
<dbReference type="AlphaFoldDB" id="A0A7C8PUK5"/>
<dbReference type="Proteomes" id="UP000297595">
    <property type="component" value="Unassembled WGS sequence"/>
</dbReference>
<accession>A0A7C8PUK5</accession>
<name>A0A7C8PUK5_ORBOL</name>
<evidence type="ECO:0000256" key="1">
    <source>
        <dbReference type="SAM" id="MobiDB-lite"/>
    </source>
</evidence>
<reference evidence="2 3" key="1">
    <citation type="submission" date="2019-03" db="EMBL/GenBank/DDBJ databases">
        <title>Nematode-trapping fungi genome.</title>
        <authorList>
            <person name="Vidal-Diez De Ulzurrun G."/>
        </authorList>
    </citation>
    <scope>NUCLEOTIDE SEQUENCE [LARGE SCALE GENOMIC DNA]</scope>
    <source>
        <strain evidence="2 3">TWF154</strain>
    </source>
</reference>
<evidence type="ECO:0000313" key="2">
    <source>
        <dbReference type="EMBL" id="TGJ74124.1"/>
    </source>
</evidence>
<comment type="caution">
    <text evidence="2">The sequence shown here is derived from an EMBL/GenBank/DDBJ whole genome shotgun (WGS) entry which is preliminary data.</text>
</comment>
<organism evidence="2 3">
    <name type="scientific">Orbilia oligospora</name>
    <name type="common">Nematode-trapping fungus</name>
    <name type="synonym">Arthrobotrys oligospora</name>
    <dbReference type="NCBI Taxonomy" id="2813651"/>
    <lineage>
        <taxon>Eukaryota</taxon>
        <taxon>Fungi</taxon>
        <taxon>Dikarya</taxon>
        <taxon>Ascomycota</taxon>
        <taxon>Pezizomycotina</taxon>
        <taxon>Orbiliomycetes</taxon>
        <taxon>Orbiliales</taxon>
        <taxon>Orbiliaceae</taxon>
        <taxon>Orbilia</taxon>
    </lineage>
</organism>
<proteinExistence type="predicted"/>
<feature type="region of interest" description="Disordered" evidence="1">
    <location>
        <begin position="115"/>
        <end position="149"/>
    </location>
</feature>